<reference evidence="2 3" key="1">
    <citation type="submission" date="2019-04" db="EMBL/GenBank/DDBJ databases">
        <title>Friends and foes A comparative genomics study of 23 Aspergillus species from section Flavi.</title>
        <authorList>
            <consortium name="DOE Joint Genome Institute"/>
            <person name="Kjaerbolling I."/>
            <person name="Vesth T."/>
            <person name="Frisvad J.C."/>
            <person name="Nybo J.L."/>
            <person name="Theobald S."/>
            <person name="Kildgaard S."/>
            <person name="Isbrandt T."/>
            <person name="Kuo A."/>
            <person name="Sato A."/>
            <person name="Lyhne E.K."/>
            <person name="Kogle M.E."/>
            <person name="Wiebenga A."/>
            <person name="Kun R.S."/>
            <person name="Lubbers R.J."/>
            <person name="Makela M.R."/>
            <person name="Barry K."/>
            <person name="Chovatia M."/>
            <person name="Clum A."/>
            <person name="Daum C."/>
            <person name="Haridas S."/>
            <person name="He G."/>
            <person name="LaButti K."/>
            <person name="Lipzen A."/>
            <person name="Mondo S."/>
            <person name="Riley R."/>
            <person name="Salamov A."/>
            <person name="Simmons B.A."/>
            <person name="Magnuson J.K."/>
            <person name="Henrissat B."/>
            <person name="Mortensen U.H."/>
            <person name="Larsen T.O."/>
            <person name="Devries R.P."/>
            <person name="Grigoriev I.V."/>
            <person name="Machida M."/>
            <person name="Baker S.E."/>
            <person name="Andersen M.R."/>
        </authorList>
    </citation>
    <scope>NUCLEOTIDE SEQUENCE [LARGE SCALE GENOMIC DNA]</scope>
    <source>
        <strain evidence="2 3">IBT 18842</strain>
    </source>
</reference>
<evidence type="ECO:0000313" key="2">
    <source>
        <dbReference type="EMBL" id="KAE8147418.1"/>
    </source>
</evidence>
<dbReference type="Pfam" id="PF07876">
    <property type="entry name" value="Dabb"/>
    <property type="match status" value="1"/>
</dbReference>
<accession>A0A5N6TM57</accession>
<evidence type="ECO:0000313" key="3">
    <source>
        <dbReference type="Proteomes" id="UP000325780"/>
    </source>
</evidence>
<dbReference type="AlphaFoldDB" id="A0A5N6TM57"/>
<dbReference type="InterPro" id="IPR013097">
    <property type="entry name" value="Dabb"/>
</dbReference>
<dbReference type="OrthoDB" id="3830014at2759"/>
<dbReference type="Gene3D" id="3.30.70.100">
    <property type="match status" value="1"/>
</dbReference>
<gene>
    <name evidence="2" type="ORF">BDV25DRAFT_160373</name>
</gene>
<organism evidence="2 3">
    <name type="scientific">Aspergillus avenaceus</name>
    <dbReference type="NCBI Taxonomy" id="36643"/>
    <lineage>
        <taxon>Eukaryota</taxon>
        <taxon>Fungi</taxon>
        <taxon>Dikarya</taxon>
        <taxon>Ascomycota</taxon>
        <taxon>Pezizomycotina</taxon>
        <taxon>Eurotiomycetes</taxon>
        <taxon>Eurotiomycetidae</taxon>
        <taxon>Eurotiales</taxon>
        <taxon>Aspergillaceae</taxon>
        <taxon>Aspergillus</taxon>
        <taxon>Aspergillus subgen. Circumdati</taxon>
    </lineage>
</organism>
<evidence type="ECO:0000259" key="1">
    <source>
        <dbReference type="PROSITE" id="PS51502"/>
    </source>
</evidence>
<feature type="domain" description="Stress-response A/B barrel" evidence="1">
    <location>
        <begin position="4"/>
        <end position="100"/>
    </location>
</feature>
<sequence>MAPIERITLFKISSEEDRNRLLEQYKVLAKTATKDGKPYILDAAAGHSFPDPRNKGFTLSVKTKFASLEDMQYYDTECEAHKALKTVAKPMAEEVLSTYFESVV</sequence>
<keyword evidence="3" id="KW-1185">Reference proteome</keyword>
<proteinExistence type="predicted"/>
<dbReference type="EMBL" id="ML742208">
    <property type="protein sequence ID" value="KAE8147418.1"/>
    <property type="molecule type" value="Genomic_DNA"/>
</dbReference>
<dbReference type="SMART" id="SM00886">
    <property type="entry name" value="Dabb"/>
    <property type="match status" value="1"/>
</dbReference>
<dbReference type="PROSITE" id="PS51502">
    <property type="entry name" value="S_R_A_B_BARREL"/>
    <property type="match status" value="1"/>
</dbReference>
<dbReference type="SUPFAM" id="SSF54909">
    <property type="entry name" value="Dimeric alpha+beta barrel"/>
    <property type="match status" value="1"/>
</dbReference>
<name>A0A5N6TM57_ASPAV</name>
<protein>
    <recommendedName>
        <fullName evidence="1">Stress-response A/B barrel domain-containing protein</fullName>
    </recommendedName>
</protein>
<dbReference type="InterPro" id="IPR011008">
    <property type="entry name" value="Dimeric_a/b-barrel"/>
</dbReference>
<dbReference type="Proteomes" id="UP000325780">
    <property type="component" value="Unassembled WGS sequence"/>
</dbReference>